<proteinExistence type="predicted"/>
<evidence type="ECO:0000313" key="1">
    <source>
        <dbReference type="EMBL" id="MCD3195565.1"/>
    </source>
</evidence>
<dbReference type="InterPro" id="IPR038700">
    <property type="entry name" value="Thiol_cytolys_C_sf"/>
</dbReference>
<protein>
    <submittedName>
        <fullName evidence="1">Uncharacterized protein</fullName>
    </submittedName>
</protein>
<name>A0A9Q3Z0V2_CLOBO</name>
<dbReference type="EMBL" id="JAAMYB010000012">
    <property type="protein sequence ID" value="MCD3195565.1"/>
    <property type="molecule type" value="Genomic_DNA"/>
</dbReference>
<dbReference type="Proteomes" id="UP000813637">
    <property type="component" value="Unassembled WGS sequence"/>
</dbReference>
<reference evidence="1" key="1">
    <citation type="submission" date="2020-02" db="EMBL/GenBank/DDBJ databases">
        <authorList>
            <person name="Fillo S."/>
            <person name="Giordani F."/>
            <person name="Tonon E."/>
            <person name="Drigo I."/>
            <person name="Anselmo A."/>
            <person name="Fortunato A."/>
            <person name="Bano L."/>
            <person name="Lista F."/>
        </authorList>
    </citation>
    <scope>NUCLEOTIDE SEQUENCE</scope>
    <source>
        <strain evidence="1">IZSVe-TV_9877_3_12</strain>
    </source>
</reference>
<reference evidence="1" key="2">
    <citation type="journal article" date="2021" name="Microorganisms">
        <title>Extensive Genome Exploration of Clostridium botulinum Group III Field Strains.</title>
        <authorList>
            <person name="Fillo S."/>
            <person name="Giordani F."/>
            <person name="Tonon E."/>
            <person name="Drigo I."/>
            <person name="Anselmo A."/>
            <person name="Fortunato A."/>
            <person name="Lista F."/>
            <person name="Bano L."/>
        </authorList>
    </citation>
    <scope>NUCLEOTIDE SEQUENCE</scope>
    <source>
        <strain evidence="1">IZSVe-TV_9877_3_12</strain>
    </source>
</reference>
<dbReference type="AlphaFoldDB" id="A0A9Q3Z0V2"/>
<gene>
    <name evidence="1" type="ORF">G8S53_09770</name>
</gene>
<dbReference type="Gene3D" id="2.60.40.1430">
    <property type="entry name" value="Perfringolysin, domain 4"/>
    <property type="match status" value="1"/>
</dbReference>
<evidence type="ECO:0000313" key="2">
    <source>
        <dbReference type="Proteomes" id="UP000813637"/>
    </source>
</evidence>
<accession>A0A9Q3Z0V2</accession>
<sequence length="137" mass="15515">MISTMGSYNQCINGYMNNPSGYIRVMNNGVYVAIVEIQFYVNGQREIYRSPNLIKGKGTQLTIPGNARQIRLDTYYHSGVKYNLICTKFFDNAPIVCYELTGTVCNPQCKQVPCESNNEQNGYTMCCCCCCCKNNMF</sequence>
<dbReference type="RefSeq" id="WP_153246327.1">
    <property type="nucleotide sequence ID" value="NZ_JAAMYB010000012.1"/>
</dbReference>
<comment type="caution">
    <text evidence="1">The sequence shown here is derived from an EMBL/GenBank/DDBJ whole genome shotgun (WGS) entry which is preliminary data.</text>
</comment>
<organism evidence="1 2">
    <name type="scientific">Clostridium botulinum C</name>
    <dbReference type="NCBI Taxonomy" id="36828"/>
    <lineage>
        <taxon>Bacteria</taxon>
        <taxon>Bacillati</taxon>
        <taxon>Bacillota</taxon>
        <taxon>Clostridia</taxon>
        <taxon>Eubacteriales</taxon>
        <taxon>Clostridiaceae</taxon>
        <taxon>Clostridium</taxon>
    </lineage>
</organism>